<reference evidence="1" key="1">
    <citation type="submission" date="2017-05" db="EMBL/GenBank/DDBJ databases">
        <title>The Genome Sequence of Enterococcus sp. 9E7_DIV0242.</title>
        <authorList>
            <consortium name="The Broad Institute Genomics Platform"/>
            <consortium name="The Broad Institute Genomic Center for Infectious Diseases"/>
            <person name="Earl A."/>
            <person name="Manson A."/>
            <person name="Schwartman J."/>
            <person name="Gilmore M."/>
            <person name="Abouelleil A."/>
            <person name="Cao P."/>
            <person name="Chapman S."/>
            <person name="Cusick C."/>
            <person name="Shea T."/>
            <person name="Young S."/>
            <person name="Neafsey D."/>
            <person name="Nusbaum C."/>
            <person name="Birren B."/>
        </authorList>
    </citation>
    <scope>NUCLEOTIDE SEQUENCE [LARGE SCALE GENOMIC DNA]</scope>
    <source>
        <strain evidence="1">9E7_DIV0242</strain>
    </source>
</reference>
<sequence>MNENDSNVFSRWFENKLLDLVEKLFNRFMSMKEQQTTPAGFIKQKNALKFYDGIDAKTLSEYEALGLKRCEPIEGGNVFYEIAELKRFMRKYQTNK</sequence>
<gene>
    <name evidence="1" type="ORF">A5888_001393</name>
    <name evidence="2" type="ORF">A5888_002630</name>
</gene>
<dbReference type="EMBL" id="NGMM01000002">
    <property type="protein sequence ID" value="OTP17255.1"/>
    <property type="molecule type" value="Genomic_DNA"/>
</dbReference>
<dbReference type="AlphaFoldDB" id="A0A242K7V3"/>
<proteinExistence type="predicted"/>
<dbReference type="EMBL" id="CP147247">
    <property type="protein sequence ID" value="WYJ90862.1"/>
    <property type="molecule type" value="Genomic_DNA"/>
</dbReference>
<evidence type="ECO:0000313" key="1">
    <source>
        <dbReference type="EMBL" id="OTP17255.1"/>
    </source>
</evidence>
<name>A0A242K7V3_9ENTE</name>
<keyword evidence="3" id="KW-1185">Reference proteome</keyword>
<organism evidence="1">
    <name type="scientific">Candidatus Enterococcus clewellii</name>
    <dbReference type="NCBI Taxonomy" id="1834193"/>
    <lineage>
        <taxon>Bacteria</taxon>
        <taxon>Bacillati</taxon>
        <taxon>Bacillota</taxon>
        <taxon>Bacilli</taxon>
        <taxon>Lactobacillales</taxon>
        <taxon>Enterococcaceae</taxon>
        <taxon>Enterococcus</taxon>
    </lineage>
</organism>
<protein>
    <recommendedName>
        <fullName evidence="4">DNA-binding protein</fullName>
    </recommendedName>
</protein>
<evidence type="ECO:0008006" key="4">
    <source>
        <dbReference type="Google" id="ProtNLM"/>
    </source>
</evidence>
<accession>A0A242K7V3</accession>
<dbReference type="OrthoDB" id="2190948at2"/>
<reference evidence="2" key="2">
    <citation type="submission" date="2017-05" db="EMBL/GenBank/DDBJ databases">
        <authorList>
            <consortium name="The Broad Institute Genomics Platform"/>
            <consortium name="The Broad Institute Genomic Center for Infectious Diseases"/>
            <person name="Earl A."/>
            <person name="Manson A."/>
            <person name="Schwartman J."/>
            <person name="Gilmore M."/>
            <person name="Abouelleil A."/>
            <person name="Cao P."/>
            <person name="Chapman S."/>
            <person name="Cusick C."/>
            <person name="Shea T."/>
            <person name="Young S."/>
            <person name="Neafsey D."/>
            <person name="Nusbaum C."/>
            <person name="Birren B."/>
        </authorList>
    </citation>
    <scope>NUCLEOTIDE SEQUENCE</scope>
    <source>
        <strain evidence="2">9E7_DIV0242</strain>
    </source>
</reference>
<evidence type="ECO:0000313" key="3">
    <source>
        <dbReference type="Proteomes" id="UP000195141"/>
    </source>
</evidence>
<dbReference type="RefSeq" id="WP_086348501.1">
    <property type="nucleotide sequence ID" value="NZ_CP147247.1"/>
</dbReference>
<evidence type="ECO:0000313" key="2">
    <source>
        <dbReference type="EMBL" id="WYJ90862.1"/>
    </source>
</evidence>
<reference evidence="2" key="3">
    <citation type="submission" date="2024-03" db="EMBL/GenBank/DDBJ databases">
        <title>The Genome Sequence of Enterococcus sp. DIV0242b.</title>
        <authorList>
            <consortium name="The Broad Institute Genomics Platform"/>
            <consortium name="The Broad Institute Microbial Omics Core"/>
            <consortium name="The Broad Institute Genomic Center for Infectious Diseases"/>
            <person name="Earl A."/>
            <person name="Manson A."/>
            <person name="Gilmore M."/>
            <person name="Schwartman J."/>
            <person name="Shea T."/>
            <person name="Abouelleil A."/>
            <person name="Cao P."/>
            <person name="Chapman S."/>
            <person name="Cusick C."/>
            <person name="Young S."/>
            <person name="Neafsey D."/>
            <person name="Nusbaum C."/>
            <person name="Birren B."/>
        </authorList>
    </citation>
    <scope>NUCLEOTIDE SEQUENCE</scope>
    <source>
        <strain evidence="2">9E7_DIV0242</strain>
    </source>
</reference>
<dbReference type="Proteomes" id="UP000195141">
    <property type="component" value="Chromosome"/>
</dbReference>